<protein>
    <recommendedName>
        <fullName evidence="2">DUF7907 domain-containing protein</fullName>
    </recommendedName>
</protein>
<evidence type="ECO:0000313" key="5">
    <source>
        <dbReference type="Proteomes" id="UP000742024"/>
    </source>
</evidence>
<dbReference type="InterPro" id="IPR057229">
    <property type="entry name" value="DUF7907"/>
</dbReference>
<evidence type="ECO:0000256" key="1">
    <source>
        <dbReference type="SAM" id="SignalP"/>
    </source>
</evidence>
<feature type="chain" id="PRO_5040411373" description="DUF7907 domain-containing protein" evidence="1">
    <location>
        <begin position="19"/>
        <end position="233"/>
    </location>
</feature>
<dbReference type="EMBL" id="SRPR01000441">
    <property type="protein sequence ID" value="KAG5953201.1"/>
    <property type="molecule type" value="Genomic_DNA"/>
</dbReference>
<feature type="domain" description="DUF7907" evidence="2">
    <location>
        <begin position="32"/>
        <end position="196"/>
    </location>
</feature>
<dbReference type="AlphaFoldDB" id="A0A9P7MPV8"/>
<dbReference type="OrthoDB" id="3518533at2759"/>
<organism evidence="4 6">
    <name type="scientific">Claviceps arundinis</name>
    <dbReference type="NCBI Taxonomy" id="1623583"/>
    <lineage>
        <taxon>Eukaryota</taxon>
        <taxon>Fungi</taxon>
        <taxon>Dikarya</taxon>
        <taxon>Ascomycota</taxon>
        <taxon>Pezizomycotina</taxon>
        <taxon>Sordariomycetes</taxon>
        <taxon>Hypocreomycetidae</taxon>
        <taxon>Hypocreales</taxon>
        <taxon>Clavicipitaceae</taxon>
        <taxon>Claviceps</taxon>
    </lineage>
</organism>
<evidence type="ECO:0000313" key="6">
    <source>
        <dbReference type="Proteomes" id="UP000784919"/>
    </source>
</evidence>
<dbReference type="Proteomes" id="UP000784919">
    <property type="component" value="Unassembled WGS sequence"/>
</dbReference>
<accession>A0A9P7MPV8</accession>
<evidence type="ECO:0000313" key="3">
    <source>
        <dbReference type="EMBL" id="KAG5953201.1"/>
    </source>
</evidence>
<comment type="caution">
    <text evidence="4">The sequence shown here is derived from an EMBL/GenBank/DDBJ whole genome shotgun (WGS) entry which is preliminary data.</text>
</comment>
<dbReference type="Pfam" id="PF25484">
    <property type="entry name" value="DUF7907"/>
    <property type="match status" value="1"/>
</dbReference>
<keyword evidence="1" id="KW-0732">Signal</keyword>
<sequence length="233" mass="25364">MHFLAPLLSIGGLTLASALVAPHDARPATSLSKGFNLVVNVTDLSRDFSPSVHGKYLDSIHIGAGDSLLGTGDDKKSARIFYVNGSAVDFHFGLTTVVSDIATPPAPVSISLAQNNISKTERTVHLSSSAGNKDVGITQLPVPYSFLSPETYAICNESLPYYHGAHFLIVKQFQLGLQTLKGIPDNCVPVRLFPECTKLNELPKDSYSSHEFTYETSCYDRVADINWTKYPSW</sequence>
<proteinExistence type="predicted"/>
<evidence type="ECO:0000313" key="4">
    <source>
        <dbReference type="EMBL" id="KAG5962503.1"/>
    </source>
</evidence>
<name>A0A9P7MPV8_9HYPO</name>
<gene>
    <name evidence="4" type="ORF">E4U56_003378</name>
    <name evidence="3" type="ORF">E4U57_005602</name>
</gene>
<dbReference type="Proteomes" id="UP000742024">
    <property type="component" value="Unassembled WGS sequence"/>
</dbReference>
<dbReference type="EMBL" id="SRPS01000220">
    <property type="protein sequence ID" value="KAG5962503.1"/>
    <property type="molecule type" value="Genomic_DNA"/>
</dbReference>
<keyword evidence="5" id="KW-1185">Reference proteome</keyword>
<reference evidence="4 5" key="1">
    <citation type="journal article" date="2020" name="bioRxiv">
        <title>Whole genome comparisons of ergot fungi reveals the divergence and evolution of species within the genus Claviceps are the result of varying mechanisms driving genome evolution and host range expansion.</title>
        <authorList>
            <person name="Wyka S.A."/>
            <person name="Mondo S.J."/>
            <person name="Liu M."/>
            <person name="Dettman J."/>
            <person name="Nalam V."/>
            <person name="Broders K.D."/>
        </authorList>
    </citation>
    <scope>NUCLEOTIDE SEQUENCE</scope>
    <source>
        <strain evidence="4">CCC 1102</strain>
        <strain evidence="3 5">LM583</strain>
    </source>
</reference>
<feature type="signal peptide" evidence="1">
    <location>
        <begin position="1"/>
        <end position="18"/>
    </location>
</feature>
<evidence type="ECO:0000259" key="2">
    <source>
        <dbReference type="Pfam" id="PF25484"/>
    </source>
</evidence>